<dbReference type="Gene3D" id="3.10.350.10">
    <property type="entry name" value="LysM domain"/>
    <property type="match status" value="1"/>
</dbReference>
<dbReference type="Pfam" id="PF00188">
    <property type="entry name" value="CAP"/>
    <property type="match status" value="1"/>
</dbReference>
<dbReference type="InterPro" id="IPR014044">
    <property type="entry name" value="CAP_dom"/>
</dbReference>
<protein>
    <submittedName>
        <fullName evidence="3">SafA/ExsA family spore coat assembly protein</fullName>
    </submittedName>
</protein>
<gene>
    <name evidence="3" type="primary">safA</name>
    <name evidence="3" type="ORF">I6U51_01180</name>
</gene>
<dbReference type="NCBIfam" id="TIGR02899">
    <property type="entry name" value="spore_safA"/>
    <property type="match status" value="1"/>
</dbReference>
<dbReference type="PANTHER" id="PTHR31157:SF1">
    <property type="entry name" value="SCP DOMAIN-CONTAINING PROTEIN"/>
    <property type="match status" value="1"/>
</dbReference>
<evidence type="ECO:0000313" key="4">
    <source>
        <dbReference type="Proteomes" id="UP000622687"/>
    </source>
</evidence>
<dbReference type="Pfam" id="PF01476">
    <property type="entry name" value="LysM"/>
    <property type="match status" value="1"/>
</dbReference>
<dbReference type="CDD" id="cd05379">
    <property type="entry name" value="CAP_bacterial"/>
    <property type="match status" value="1"/>
</dbReference>
<dbReference type="SUPFAM" id="SSF54106">
    <property type="entry name" value="LysM domain"/>
    <property type="match status" value="1"/>
</dbReference>
<evidence type="ECO:0000259" key="2">
    <source>
        <dbReference type="PROSITE" id="PS51782"/>
    </source>
</evidence>
<organism evidence="3 4">
    <name type="scientific">Clostridium aciditolerans</name>
    <dbReference type="NCBI Taxonomy" id="339861"/>
    <lineage>
        <taxon>Bacteria</taxon>
        <taxon>Bacillati</taxon>
        <taxon>Bacillota</taxon>
        <taxon>Clostridia</taxon>
        <taxon>Eubacteriales</taxon>
        <taxon>Clostridiaceae</taxon>
        <taxon>Clostridium</taxon>
    </lineage>
</organism>
<keyword evidence="1" id="KW-0732">Signal</keyword>
<dbReference type="Gene3D" id="3.40.33.10">
    <property type="entry name" value="CAP"/>
    <property type="match status" value="1"/>
</dbReference>
<feature type="signal peptide" evidence="1">
    <location>
        <begin position="1"/>
        <end position="23"/>
    </location>
</feature>
<dbReference type="InterPro" id="IPR035940">
    <property type="entry name" value="CAP_sf"/>
</dbReference>
<dbReference type="PROSITE" id="PS51782">
    <property type="entry name" value="LYSM"/>
    <property type="match status" value="1"/>
</dbReference>
<evidence type="ECO:0000313" key="3">
    <source>
        <dbReference type="EMBL" id="MBI6871317.1"/>
    </source>
</evidence>
<dbReference type="Proteomes" id="UP000622687">
    <property type="component" value="Unassembled WGS sequence"/>
</dbReference>
<dbReference type="CDD" id="cd00118">
    <property type="entry name" value="LysM"/>
    <property type="match status" value="1"/>
</dbReference>
<reference evidence="3" key="1">
    <citation type="submission" date="2020-12" db="EMBL/GenBank/DDBJ databases">
        <title>Clostridium thailandense sp. nov., a novel acetogenic bacterium isolated from peat land soil in Thailand.</title>
        <authorList>
            <person name="Chaikitkaew S."/>
            <person name="Birkeland N.K."/>
        </authorList>
    </citation>
    <scope>NUCLEOTIDE SEQUENCE</scope>
    <source>
        <strain evidence="3">DSM 17425</strain>
    </source>
</reference>
<dbReference type="InterPro" id="IPR014258">
    <property type="entry name" value="CAP_domain_YkwD-like"/>
</dbReference>
<dbReference type="SUPFAM" id="SSF55797">
    <property type="entry name" value="PR-1-like"/>
    <property type="match status" value="1"/>
</dbReference>
<keyword evidence="4" id="KW-1185">Reference proteome</keyword>
<sequence>MKRKTILASSFLCLMLFGSKVHAQPISYTVVPGDSMWKIAVKYEIGISEIISANPQISNPDLIYPGQKITVPNIQDVKTAENRVITLVNAERAKAGLSPLKANWQLSRVARYKSQDMIDKGYFSHTSPTYGSPFTMIQSFGLNFSAAGENIAMGQQTPEQVMAAWMNSPGHRSNILSPAYSEIGVGLAKSPSGVCYWTQMFIKPY</sequence>
<evidence type="ECO:0000256" key="1">
    <source>
        <dbReference type="SAM" id="SignalP"/>
    </source>
</evidence>
<dbReference type="InterPro" id="IPR014248">
    <property type="entry name" value="Spore_coat_assembly_SafA"/>
</dbReference>
<feature type="domain" description="LysM" evidence="2">
    <location>
        <begin position="26"/>
        <end position="71"/>
    </location>
</feature>
<dbReference type="InterPro" id="IPR036779">
    <property type="entry name" value="LysM_dom_sf"/>
</dbReference>
<proteinExistence type="predicted"/>
<dbReference type="SMART" id="SM00257">
    <property type="entry name" value="LysM"/>
    <property type="match status" value="1"/>
</dbReference>
<comment type="caution">
    <text evidence="3">The sequence shown here is derived from an EMBL/GenBank/DDBJ whole genome shotgun (WGS) entry which is preliminary data.</text>
</comment>
<name>A0A934M1Q0_9CLOT</name>
<dbReference type="InterPro" id="IPR018392">
    <property type="entry name" value="LysM"/>
</dbReference>
<dbReference type="AlphaFoldDB" id="A0A934M1Q0"/>
<dbReference type="NCBIfam" id="TIGR02909">
    <property type="entry name" value="spore_YkwD"/>
    <property type="match status" value="1"/>
</dbReference>
<dbReference type="EMBL" id="JAEEGB010000003">
    <property type="protein sequence ID" value="MBI6871317.1"/>
    <property type="molecule type" value="Genomic_DNA"/>
</dbReference>
<accession>A0A934M1Q0</accession>
<feature type="chain" id="PRO_5037022259" evidence="1">
    <location>
        <begin position="24"/>
        <end position="205"/>
    </location>
</feature>
<dbReference type="RefSeq" id="WP_211140784.1">
    <property type="nucleotide sequence ID" value="NZ_JAEEGB010000003.1"/>
</dbReference>
<dbReference type="PANTHER" id="PTHR31157">
    <property type="entry name" value="SCP DOMAIN-CONTAINING PROTEIN"/>
    <property type="match status" value="1"/>
</dbReference>